<keyword evidence="2" id="KW-0732">Signal</keyword>
<feature type="region of interest" description="Disordered" evidence="1">
    <location>
        <begin position="222"/>
        <end position="241"/>
    </location>
</feature>
<evidence type="ECO:0000256" key="1">
    <source>
        <dbReference type="SAM" id="MobiDB-lite"/>
    </source>
</evidence>
<name>A0A9N7VYU2_PLEPL</name>
<proteinExistence type="predicted"/>
<evidence type="ECO:0000313" key="4">
    <source>
        <dbReference type="Proteomes" id="UP001153269"/>
    </source>
</evidence>
<keyword evidence="4" id="KW-1185">Reference proteome</keyword>
<protein>
    <submittedName>
        <fullName evidence="3">Uncharacterized protein</fullName>
    </submittedName>
</protein>
<accession>A0A9N7VYU2</accession>
<dbReference type="AlphaFoldDB" id="A0A9N7VYU2"/>
<evidence type="ECO:0000313" key="3">
    <source>
        <dbReference type="EMBL" id="CAB1459739.1"/>
    </source>
</evidence>
<comment type="caution">
    <text evidence="3">The sequence shown here is derived from an EMBL/GenBank/DDBJ whole genome shotgun (WGS) entry which is preliminary data.</text>
</comment>
<dbReference type="EMBL" id="CADEAL010004445">
    <property type="protein sequence ID" value="CAB1459739.1"/>
    <property type="molecule type" value="Genomic_DNA"/>
</dbReference>
<feature type="chain" id="PRO_5040450226" evidence="2">
    <location>
        <begin position="41"/>
        <end position="241"/>
    </location>
</feature>
<gene>
    <name evidence="3" type="ORF">PLEPLA_LOCUS47576</name>
</gene>
<sequence>MPPCTAPRRKSHTPAAPVADPGGRALLVLLLLLTSPGDEAAEISGGCWAELSPSLKHCHPVVVGYKRANDPDATPLLHTAAHITHILWLFCQPDILVEGELDFTVPLMNHVPQRGVSISCLCSLAATPHTSRQTPLDSTNPPMQEELRSIPVLRTTTSNEVKRGQGSGDMRKCRLTTVVLSLRMNVVASPRSRVNCSWQSFKQKRQHSVCDVHWMVRLENSTVSAGPPDWDSPKPTVAASK</sequence>
<organism evidence="3 4">
    <name type="scientific">Pleuronectes platessa</name>
    <name type="common">European plaice</name>
    <dbReference type="NCBI Taxonomy" id="8262"/>
    <lineage>
        <taxon>Eukaryota</taxon>
        <taxon>Metazoa</taxon>
        <taxon>Chordata</taxon>
        <taxon>Craniata</taxon>
        <taxon>Vertebrata</taxon>
        <taxon>Euteleostomi</taxon>
        <taxon>Actinopterygii</taxon>
        <taxon>Neopterygii</taxon>
        <taxon>Teleostei</taxon>
        <taxon>Neoteleostei</taxon>
        <taxon>Acanthomorphata</taxon>
        <taxon>Carangaria</taxon>
        <taxon>Pleuronectiformes</taxon>
        <taxon>Pleuronectoidei</taxon>
        <taxon>Pleuronectidae</taxon>
        <taxon>Pleuronectes</taxon>
    </lineage>
</organism>
<dbReference type="Proteomes" id="UP001153269">
    <property type="component" value="Unassembled WGS sequence"/>
</dbReference>
<evidence type="ECO:0000256" key="2">
    <source>
        <dbReference type="SAM" id="SignalP"/>
    </source>
</evidence>
<feature type="signal peptide" evidence="2">
    <location>
        <begin position="1"/>
        <end position="40"/>
    </location>
</feature>
<reference evidence="3" key="1">
    <citation type="submission" date="2020-03" db="EMBL/GenBank/DDBJ databases">
        <authorList>
            <person name="Weist P."/>
        </authorList>
    </citation>
    <scope>NUCLEOTIDE SEQUENCE</scope>
</reference>